<protein>
    <submittedName>
        <fullName evidence="1">Uncharacterized protein</fullName>
    </submittedName>
</protein>
<reference evidence="1" key="1">
    <citation type="submission" date="2022-11" db="EMBL/GenBank/DDBJ databases">
        <authorList>
            <person name="Morgan W.R."/>
            <person name="Tartar A."/>
        </authorList>
    </citation>
    <scope>NUCLEOTIDE SEQUENCE</scope>
    <source>
        <strain evidence="1">ARSEF 373</strain>
    </source>
</reference>
<proteinExistence type="predicted"/>
<evidence type="ECO:0000313" key="1">
    <source>
        <dbReference type="EMBL" id="DAZ95279.1"/>
    </source>
</evidence>
<sequence>MFEPFFVRMFFCHYVGG</sequence>
<reference evidence="1" key="2">
    <citation type="journal article" date="2023" name="Microbiol Resour">
        <title>Decontamination and Annotation of the Draft Genome Sequence of the Oomycete Lagenidium giganteum ARSEF 373.</title>
        <authorList>
            <person name="Morgan W.R."/>
            <person name="Tartar A."/>
        </authorList>
    </citation>
    <scope>NUCLEOTIDE SEQUENCE</scope>
    <source>
        <strain evidence="1">ARSEF 373</strain>
    </source>
</reference>
<name>A0AAV2YRK6_9STRA</name>
<evidence type="ECO:0000313" key="2">
    <source>
        <dbReference type="Proteomes" id="UP001146120"/>
    </source>
</evidence>
<dbReference type="AlphaFoldDB" id="A0AAV2YRK6"/>
<dbReference type="Proteomes" id="UP001146120">
    <property type="component" value="Unassembled WGS sequence"/>
</dbReference>
<comment type="caution">
    <text evidence="1">The sequence shown here is derived from an EMBL/GenBank/DDBJ whole genome shotgun (WGS) entry which is preliminary data.</text>
</comment>
<dbReference type="EMBL" id="DAKRPA010000211">
    <property type="protein sequence ID" value="DAZ95279.1"/>
    <property type="molecule type" value="Genomic_DNA"/>
</dbReference>
<organism evidence="1 2">
    <name type="scientific">Lagenidium giganteum</name>
    <dbReference type="NCBI Taxonomy" id="4803"/>
    <lineage>
        <taxon>Eukaryota</taxon>
        <taxon>Sar</taxon>
        <taxon>Stramenopiles</taxon>
        <taxon>Oomycota</taxon>
        <taxon>Peronosporomycetes</taxon>
        <taxon>Pythiales</taxon>
        <taxon>Pythiaceae</taxon>
    </lineage>
</organism>
<accession>A0AAV2YRK6</accession>
<gene>
    <name evidence="1" type="ORF">N0F65_007769</name>
</gene>
<keyword evidence="2" id="KW-1185">Reference proteome</keyword>